<evidence type="ECO:0000259" key="2">
    <source>
        <dbReference type="Pfam" id="PF08327"/>
    </source>
</evidence>
<evidence type="ECO:0000256" key="1">
    <source>
        <dbReference type="ARBA" id="ARBA00006817"/>
    </source>
</evidence>
<comment type="caution">
    <text evidence="3">The sequence shown here is derived from an EMBL/GenBank/DDBJ whole genome shotgun (WGS) entry which is preliminary data.</text>
</comment>
<dbReference type="RefSeq" id="WP_161725097.1">
    <property type="nucleotide sequence ID" value="NZ_JAAAXI010000016.1"/>
</dbReference>
<accession>A0ABW9Z1L6</accession>
<name>A0ABW9Z1L6_9HYPH</name>
<feature type="domain" description="Activator of Hsp90 ATPase homologue 1/2-like C-terminal" evidence="2">
    <location>
        <begin position="32"/>
        <end position="156"/>
    </location>
</feature>
<gene>
    <name evidence="3" type="ORF">GR303_19580</name>
</gene>
<dbReference type="EMBL" id="JAAAXJ010000015">
    <property type="protein sequence ID" value="NBJ26549.1"/>
    <property type="molecule type" value="Genomic_DNA"/>
</dbReference>
<evidence type="ECO:0000313" key="3">
    <source>
        <dbReference type="EMBL" id="NBJ26549.1"/>
    </source>
</evidence>
<dbReference type="Pfam" id="PF08327">
    <property type="entry name" value="AHSA1"/>
    <property type="match status" value="1"/>
</dbReference>
<organism evidence="3 4">
    <name type="scientific">Microvirga arsenatis</name>
    <dbReference type="NCBI Taxonomy" id="2692265"/>
    <lineage>
        <taxon>Bacteria</taxon>
        <taxon>Pseudomonadati</taxon>
        <taxon>Pseudomonadota</taxon>
        <taxon>Alphaproteobacteria</taxon>
        <taxon>Hyphomicrobiales</taxon>
        <taxon>Methylobacteriaceae</taxon>
        <taxon>Microvirga</taxon>
    </lineage>
</organism>
<dbReference type="Gene3D" id="3.30.530.20">
    <property type="match status" value="1"/>
</dbReference>
<keyword evidence="4" id="KW-1185">Reference proteome</keyword>
<dbReference type="Proteomes" id="UP000818323">
    <property type="component" value="Unassembled WGS sequence"/>
</dbReference>
<dbReference type="CDD" id="cd08899">
    <property type="entry name" value="SRPBCC_CalC_Aha1-like_6"/>
    <property type="match status" value="1"/>
</dbReference>
<dbReference type="InterPro" id="IPR013538">
    <property type="entry name" value="ASHA1/2-like_C"/>
</dbReference>
<dbReference type="InterPro" id="IPR023393">
    <property type="entry name" value="START-like_dom_sf"/>
</dbReference>
<sequence length="181" mass="20040">MNDLSPTKLAPDAYGVLTEPDTLTIQRLLPGPVERVWAYLTEDGLRRQWLAAGEMVLAADAPFTFVWRNDELTSPSGQRPAGSAEEHRLDCRITELDPPKKLSITWGSTGGVTFTLEPVGAKTLLTLVHRRVPERSTLLSVSAGWHTHLDILAARMGGTEPEPFWDQVARLKQDYEGRIPG</sequence>
<comment type="similarity">
    <text evidence="1">Belongs to the AHA1 family.</text>
</comment>
<dbReference type="SUPFAM" id="SSF55961">
    <property type="entry name" value="Bet v1-like"/>
    <property type="match status" value="1"/>
</dbReference>
<protein>
    <submittedName>
        <fullName evidence="3">ATPase</fullName>
    </submittedName>
</protein>
<proteinExistence type="inferred from homology"/>
<reference evidence="3 4" key="1">
    <citation type="submission" date="2020-01" db="EMBL/GenBank/DDBJ databases">
        <title>Microvirga sp. nov., an arsenate reduction bacterium isolated from Tibet hotspring sediments.</title>
        <authorList>
            <person name="Yuan C.-G."/>
        </authorList>
    </citation>
    <scope>NUCLEOTIDE SEQUENCE [LARGE SCALE GENOMIC DNA]</scope>
    <source>
        <strain evidence="3 4">SYSU G3D203</strain>
    </source>
</reference>
<evidence type="ECO:0000313" key="4">
    <source>
        <dbReference type="Proteomes" id="UP000818323"/>
    </source>
</evidence>